<dbReference type="GO" id="GO:0000126">
    <property type="term" value="C:transcription factor TFIIIB complex"/>
    <property type="evidence" value="ECO:0007669"/>
    <property type="project" value="TreeGrafter"/>
</dbReference>
<sequence>MPAADKIDLESADLENMTIKQILTETIGGKKTKAQIARDDEKQRKLQQVKLERTVLRSKGGTFPQKNPNGEPPTLAPPSEANTELTEEEELRRIEAESQRELEEREREAMHALEPTEPPCTEQVEIGEEEQAGEAAGGAEAAGEELYWEENEEGGEAAQAEGAAAGGEEAGLGAEEENFDLALSELADEEEVMEGRPRVKLVNGKMVIDNESLYTLAPTQEALVKVHTSSKKLFTGIKKYTRDKWSEDDTDLFYQVIRMCGSDFTMIQAFFPQKTRAQIRNKYKKEEKDNPKLLDWCFKNSIPLDIDLFKQKTGYVEPEDPPETLLKVDSNLLGMPEYHQPVVNHYKNADPIDKLEEPFEEDDEDDYNRPEDHLGEIDVKDEEAQNALNIEENEEFETKGEFQEHDKENENLIFEEPLEGEQAAEEDIKKPVNDGDEDFSFSLLT</sequence>
<evidence type="ECO:0000313" key="3">
    <source>
        <dbReference type="EMBL" id="NDV31607.1"/>
    </source>
</evidence>
<feature type="compositionally biased region" description="Basic and acidic residues" evidence="1">
    <location>
        <begin position="396"/>
        <end position="410"/>
    </location>
</feature>
<dbReference type="GO" id="GO:0001156">
    <property type="term" value="F:TFIIIC-class transcription factor complex binding"/>
    <property type="evidence" value="ECO:0007669"/>
    <property type="project" value="TreeGrafter"/>
</dbReference>
<organism evidence="3">
    <name type="scientific">Arcella intermedia</name>
    <dbReference type="NCBI Taxonomy" id="1963864"/>
    <lineage>
        <taxon>Eukaryota</taxon>
        <taxon>Amoebozoa</taxon>
        <taxon>Tubulinea</taxon>
        <taxon>Elardia</taxon>
        <taxon>Arcellinida</taxon>
        <taxon>Sphaerothecina</taxon>
        <taxon>Arcellidae</taxon>
        <taxon>Arcella</taxon>
    </lineage>
</organism>
<dbReference type="Gene3D" id="1.10.10.60">
    <property type="entry name" value="Homeodomain-like"/>
    <property type="match status" value="1"/>
</dbReference>
<feature type="region of interest" description="Disordered" evidence="1">
    <location>
        <begin position="28"/>
        <end position="121"/>
    </location>
</feature>
<dbReference type="PANTHER" id="PTHR22929">
    <property type="entry name" value="RNA POLYMERASE III TRANSCRIPTION INITIATION FACTOR B"/>
    <property type="match status" value="1"/>
</dbReference>
<dbReference type="Pfam" id="PF15963">
    <property type="entry name" value="Myb_DNA-bind_7"/>
    <property type="match status" value="1"/>
</dbReference>
<evidence type="ECO:0000256" key="1">
    <source>
        <dbReference type="SAM" id="MobiDB-lite"/>
    </source>
</evidence>
<dbReference type="AlphaFoldDB" id="A0A6B2L3Z4"/>
<feature type="compositionally biased region" description="Basic and acidic residues" evidence="1">
    <location>
        <begin position="90"/>
        <end position="111"/>
    </location>
</feature>
<name>A0A6B2L3Z4_9EUKA</name>
<feature type="region of interest" description="Disordered" evidence="1">
    <location>
        <begin position="359"/>
        <end position="445"/>
    </location>
</feature>
<feature type="domain" description="Myb-like" evidence="2">
    <location>
        <begin position="241"/>
        <end position="289"/>
    </location>
</feature>
<dbReference type="SMART" id="SM00717">
    <property type="entry name" value="SANT"/>
    <property type="match status" value="1"/>
</dbReference>
<dbReference type="SUPFAM" id="SSF46689">
    <property type="entry name" value="Homeodomain-like"/>
    <property type="match status" value="1"/>
</dbReference>
<protein>
    <recommendedName>
        <fullName evidence="2">Myb-like domain-containing protein</fullName>
    </recommendedName>
</protein>
<accession>A0A6B2L3Z4</accession>
<dbReference type="InterPro" id="IPR001005">
    <property type="entry name" value="SANT/Myb"/>
</dbReference>
<dbReference type="GO" id="GO:0070898">
    <property type="term" value="P:RNA polymerase III preinitiation complex assembly"/>
    <property type="evidence" value="ECO:0007669"/>
    <property type="project" value="TreeGrafter"/>
</dbReference>
<feature type="compositionally biased region" description="Basic and acidic residues" evidence="1">
    <location>
        <begin position="367"/>
        <end position="378"/>
    </location>
</feature>
<dbReference type="EMBL" id="GIBP01002638">
    <property type="protein sequence ID" value="NDV31607.1"/>
    <property type="molecule type" value="Transcribed_RNA"/>
</dbReference>
<dbReference type="PANTHER" id="PTHR22929:SF0">
    <property type="entry name" value="TRANSCRIPTION FACTOR TFIIIB COMPONENT B'' HOMOLOG"/>
    <property type="match status" value="1"/>
</dbReference>
<feature type="compositionally biased region" description="Acidic residues" evidence="1">
    <location>
        <begin position="416"/>
        <end position="425"/>
    </location>
</feature>
<dbReference type="CDD" id="cd00167">
    <property type="entry name" value="SANT"/>
    <property type="match status" value="1"/>
</dbReference>
<proteinExistence type="predicted"/>
<feature type="compositionally biased region" description="Basic and acidic residues" evidence="1">
    <location>
        <begin position="36"/>
        <end position="55"/>
    </location>
</feature>
<evidence type="ECO:0000259" key="2">
    <source>
        <dbReference type="SMART" id="SM00717"/>
    </source>
</evidence>
<dbReference type="InterPro" id="IPR009057">
    <property type="entry name" value="Homeodomain-like_sf"/>
</dbReference>
<dbReference type="InterPro" id="IPR039467">
    <property type="entry name" value="TFIIIB_B''_Myb"/>
</dbReference>
<reference evidence="3" key="1">
    <citation type="journal article" date="2020" name="J. Eukaryot. Microbiol.">
        <title>De novo Sequencing, Assembly and Annotation of the Transcriptome for the Free-Living Testate Amoeba Arcella intermedia.</title>
        <authorList>
            <person name="Ribeiro G.M."/>
            <person name="Porfirio-Sousa A.L."/>
            <person name="Maurer-Alcala X.X."/>
            <person name="Katz L.A."/>
            <person name="Lahr D.J.G."/>
        </authorList>
    </citation>
    <scope>NUCLEOTIDE SEQUENCE</scope>
</reference>